<keyword evidence="1" id="KW-0520">NAD</keyword>
<dbReference type="Pfam" id="PF00881">
    <property type="entry name" value="Nitroreductase"/>
    <property type="match status" value="1"/>
</dbReference>
<evidence type="ECO:0000259" key="2">
    <source>
        <dbReference type="Pfam" id="PF00881"/>
    </source>
</evidence>
<dbReference type="KEGG" id="cbei:LF65_03475"/>
<evidence type="ECO:0000256" key="1">
    <source>
        <dbReference type="ARBA" id="ARBA00023027"/>
    </source>
</evidence>
<evidence type="ECO:0000313" key="3">
    <source>
        <dbReference type="EMBL" id="AJH00032.1"/>
    </source>
</evidence>
<name>A0A0B5QP29_CLOBE</name>
<dbReference type="GO" id="GO:0046857">
    <property type="term" value="F:oxidoreductase activity, acting on other nitrogenous compounds as donors, with NAD or NADP as acceptor"/>
    <property type="evidence" value="ECO:0007669"/>
    <property type="project" value="TreeGrafter"/>
</dbReference>
<gene>
    <name evidence="3" type="ORF">LF65_03475</name>
</gene>
<dbReference type="AlphaFoldDB" id="A0A0B5QP29"/>
<dbReference type="GO" id="GO:0046256">
    <property type="term" value="P:2,4,6-trinitrotoluene catabolic process"/>
    <property type="evidence" value="ECO:0007669"/>
    <property type="project" value="TreeGrafter"/>
</dbReference>
<accession>A0A0B5QP29</accession>
<dbReference type="EMBL" id="CP010086">
    <property type="protein sequence ID" value="AJH00032.1"/>
    <property type="molecule type" value="Genomic_DNA"/>
</dbReference>
<dbReference type="Proteomes" id="UP000031866">
    <property type="component" value="Chromosome"/>
</dbReference>
<dbReference type="PANTHER" id="PTHR23026:SF125">
    <property type="entry name" value="OXYGEN-INSENSITIVE NAD(P)H NITROREDUCTASE"/>
    <property type="match status" value="1"/>
</dbReference>
<feature type="domain" description="Nitroreductase" evidence="2">
    <location>
        <begin position="8"/>
        <end position="163"/>
    </location>
</feature>
<dbReference type="STRING" id="1520.LF65_03475"/>
<proteinExistence type="predicted"/>
<dbReference type="Gene3D" id="3.40.109.10">
    <property type="entry name" value="NADH Oxidase"/>
    <property type="match status" value="1"/>
</dbReference>
<dbReference type="InterPro" id="IPR000415">
    <property type="entry name" value="Nitroreductase-like"/>
</dbReference>
<evidence type="ECO:0000313" key="4">
    <source>
        <dbReference type="Proteomes" id="UP000031866"/>
    </source>
</evidence>
<dbReference type="InterPro" id="IPR029479">
    <property type="entry name" value="Nitroreductase"/>
</dbReference>
<dbReference type="PANTHER" id="PTHR23026">
    <property type="entry name" value="NADPH NITROREDUCTASE"/>
    <property type="match status" value="1"/>
</dbReference>
<dbReference type="GO" id="GO:0005829">
    <property type="term" value="C:cytosol"/>
    <property type="evidence" value="ECO:0007669"/>
    <property type="project" value="TreeGrafter"/>
</dbReference>
<organism evidence="3 4">
    <name type="scientific">Clostridium beijerinckii</name>
    <name type="common">Clostridium MP</name>
    <dbReference type="NCBI Taxonomy" id="1520"/>
    <lineage>
        <taxon>Bacteria</taxon>
        <taxon>Bacillati</taxon>
        <taxon>Bacillota</taxon>
        <taxon>Clostridia</taxon>
        <taxon>Eubacteriales</taxon>
        <taxon>Clostridiaceae</taxon>
        <taxon>Clostridium</taxon>
    </lineage>
</organism>
<protein>
    <submittedName>
        <fullName evidence="3">Nitroreductase</fullName>
    </submittedName>
</protein>
<sequence>MNEVLKAIRNRRSVRTYLPTQIKQEDLDLIIESGIYAPSGHNDQPWHFTVIQNKEILKHINDKSKELMAQSEISWIKNMGSIPKVNLIYDAPTLIIVSCNKSALSPKVDCSAAIQNMLLAAESLNIGSVWIGLITFFLKLEDEAKKLGIPEGYEAYYGVALGYKSLNKELIAPKRKLNVVNYIR</sequence>
<dbReference type="InterPro" id="IPR050627">
    <property type="entry name" value="Nitroreductase/BluB"/>
</dbReference>
<dbReference type="RefSeq" id="WP_041897528.1">
    <property type="nucleotide sequence ID" value="NZ_CP010086.2"/>
</dbReference>
<reference evidence="4" key="1">
    <citation type="submission" date="2014-12" db="EMBL/GenBank/DDBJ databases">
        <title>Genome sequence of Clostridium beijerinckii strain 59B.</title>
        <authorList>
            <person name="Little G.T."/>
            <person name="Minton N.P."/>
        </authorList>
    </citation>
    <scope>NUCLEOTIDE SEQUENCE [LARGE SCALE GENOMIC DNA]</scope>
    <source>
        <strain evidence="4">59B</strain>
    </source>
</reference>
<dbReference type="SUPFAM" id="SSF55469">
    <property type="entry name" value="FMN-dependent nitroreductase-like"/>
    <property type="match status" value="1"/>
</dbReference>
<dbReference type="OrthoDB" id="9783470at2"/>